<dbReference type="Gene3D" id="3.40.50.1000">
    <property type="entry name" value="HAD superfamily/HAD-like"/>
    <property type="match status" value="1"/>
</dbReference>
<accession>V5Z3S6</accession>
<dbReference type="NCBIfam" id="TIGR00099">
    <property type="entry name" value="Cof-subfamily"/>
    <property type="match status" value="1"/>
</dbReference>
<dbReference type="STRING" id="1161919.EPIR_0243"/>
<dbReference type="SFLD" id="SFLDG01140">
    <property type="entry name" value="C2.B:_Phosphomannomutase_and_P"/>
    <property type="match status" value="1"/>
</dbReference>
<keyword evidence="3 6" id="KW-0378">Hydrolase</keyword>
<dbReference type="Gene3D" id="3.30.1240.10">
    <property type="match status" value="1"/>
</dbReference>
<dbReference type="NCBIfam" id="NF008213">
    <property type="entry name" value="PRK10976.1"/>
    <property type="match status" value="1"/>
</dbReference>
<comment type="caution">
    <text evidence="6">The sequence shown here is derived from an EMBL/GenBank/DDBJ whole genome shotgun (WGS) entry which is preliminary data.</text>
</comment>
<comment type="similarity">
    <text evidence="5">Belongs to the HAD-like hydrolase superfamily. Cof family.</text>
</comment>
<evidence type="ECO:0000313" key="7">
    <source>
        <dbReference type="Proteomes" id="UP000018217"/>
    </source>
</evidence>
<evidence type="ECO:0000256" key="3">
    <source>
        <dbReference type="ARBA" id="ARBA00022801"/>
    </source>
</evidence>
<evidence type="ECO:0000313" key="6">
    <source>
        <dbReference type="EMBL" id="CCG85608.1"/>
    </source>
</evidence>
<name>V5Z3S6_9GAMM</name>
<dbReference type="SUPFAM" id="SSF56784">
    <property type="entry name" value="HAD-like"/>
    <property type="match status" value="1"/>
</dbReference>
<organism evidence="6 7">
    <name type="scientific">Erwinia piriflorinigrans CFBP 5888</name>
    <dbReference type="NCBI Taxonomy" id="1161919"/>
    <lineage>
        <taxon>Bacteria</taxon>
        <taxon>Pseudomonadati</taxon>
        <taxon>Pseudomonadota</taxon>
        <taxon>Gammaproteobacteria</taxon>
        <taxon>Enterobacterales</taxon>
        <taxon>Erwiniaceae</taxon>
        <taxon>Erwinia</taxon>
    </lineage>
</organism>
<dbReference type="Proteomes" id="UP000018217">
    <property type="component" value="Unassembled WGS sequence"/>
</dbReference>
<evidence type="ECO:0000256" key="2">
    <source>
        <dbReference type="ARBA" id="ARBA00022723"/>
    </source>
</evidence>
<gene>
    <name evidence="6" type="primary">yigL</name>
    <name evidence="6" type="ORF">EPIR_0243</name>
</gene>
<protein>
    <submittedName>
        <fullName evidence="6">Putative hydrolase</fullName>
        <ecNumber evidence="6">3.-.-.-</ecNumber>
    </submittedName>
</protein>
<keyword evidence="4" id="KW-0460">Magnesium</keyword>
<dbReference type="PANTHER" id="PTHR47267">
    <property type="match status" value="1"/>
</dbReference>
<dbReference type="InterPro" id="IPR000150">
    <property type="entry name" value="Cof"/>
</dbReference>
<dbReference type="InterPro" id="IPR036412">
    <property type="entry name" value="HAD-like_sf"/>
</dbReference>
<evidence type="ECO:0000256" key="4">
    <source>
        <dbReference type="ARBA" id="ARBA00022842"/>
    </source>
</evidence>
<dbReference type="PROSITE" id="PS01229">
    <property type="entry name" value="COF_2"/>
    <property type="match status" value="1"/>
</dbReference>
<comment type="cofactor">
    <cofactor evidence="1">
        <name>Mg(2+)</name>
        <dbReference type="ChEBI" id="CHEBI:18420"/>
    </cofactor>
</comment>
<keyword evidence="2" id="KW-0479">Metal-binding</keyword>
<dbReference type="CDD" id="cd07516">
    <property type="entry name" value="HAD_Pase"/>
    <property type="match status" value="1"/>
</dbReference>
<dbReference type="SFLD" id="SFLDS00003">
    <property type="entry name" value="Haloacid_Dehalogenase"/>
    <property type="match status" value="1"/>
</dbReference>
<reference evidence="6 7" key="1">
    <citation type="journal article" date="2013" name="Syst. Appl. Microbiol.">
        <title>Phylogenetic position and virulence apparatus of the pear flower necrosis pathogen Erwinia piriflorinigrans CFBP 5888T as assessed by comparative genomics.</title>
        <authorList>
            <person name="Smits T.H."/>
            <person name="Rezzonico F."/>
            <person name="Lopez M.M."/>
            <person name="Blom J."/>
            <person name="Goesmann A."/>
            <person name="Frey J.E."/>
            <person name="Duffy B."/>
        </authorList>
    </citation>
    <scope>NUCLEOTIDE SEQUENCE [LARGE SCALE GENOMIC DNA]</scope>
    <source>
        <strain evidence="7">CFBP5888</strain>
    </source>
</reference>
<sequence>MTLPVGASHQEKLTRGVMYPIVASDLDGTLLLPNHTLSLFARETLQLLARKGIHFIFATGRHYIDVAQMRDSLGIDAWMITSNGARVHNTAGELVFSHNLDEDIARELFTMQHSHADIYTNVYRDEEWFLNRHRPDEMDFFQESDFGYQIYQPGQLAADGISKVFFTCAIPELLIPLEQALVARWGDRVNVSFSLPTCLEVMAGGVSKGHALDAVAKSLGYSLEECVTFGDGMNDKEMLNMAGKGYIMNNAHQRLKDILPELEVIGNNGEQAVPHTLRQLYEV</sequence>
<dbReference type="GO" id="GO:0000287">
    <property type="term" value="F:magnesium ion binding"/>
    <property type="evidence" value="ECO:0007669"/>
    <property type="project" value="UniProtKB-ARBA"/>
</dbReference>
<dbReference type="EC" id="3.-.-.-" evidence="6"/>
<dbReference type="NCBIfam" id="TIGR01484">
    <property type="entry name" value="HAD-SF-IIB"/>
    <property type="match status" value="1"/>
</dbReference>
<dbReference type="PROSITE" id="PS01228">
    <property type="entry name" value="COF_1"/>
    <property type="match status" value="1"/>
</dbReference>
<dbReference type="InterPro" id="IPR023214">
    <property type="entry name" value="HAD_sf"/>
</dbReference>
<dbReference type="PANTHER" id="PTHR47267:SF4">
    <property type="entry name" value="PYRIDOXAL PHOSPHATE PHOSPHATASE YIGL"/>
    <property type="match status" value="1"/>
</dbReference>
<dbReference type="SFLD" id="SFLDG01144">
    <property type="entry name" value="C2.B.4:_PGP_Like"/>
    <property type="match status" value="1"/>
</dbReference>
<evidence type="ECO:0000256" key="5">
    <source>
        <dbReference type="ARBA" id="ARBA00034778"/>
    </source>
</evidence>
<dbReference type="InterPro" id="IPR006379">
    <property type="entry name" value="HAD-SF_hydro_IIB"/>
</dbReference>
<keyword evidence="7" id="KW-1185">Reference proteome</keyword>
<dbReference type="GO" id="GO:0016791">
    <property type="term" value="F:phosphatase activity"/>
    <property type="evidence" value="ECO:0007669"/>
    <property type="project" value="UniProtKB-ARBA"/>
</dbReference>
<dbReference type="Pfam" id="PF08282">
    <property type="entry name" value="Hydrolase_3"/>
    <property type="match status" value="1"/>
</dbReference>
<dbReference type="EMBL" id="CAHS01000004">
    <property type="protein sequence ID" value="CCG85608.1"/>
    <property type="molecule type" value="Genomic_DNA"/>
</dbReference>
<evidence type="ECO:0000256" key="1">
    <source>
        <dbReference type="ARBA" id="ARBA00001946"/>
    </source>
</evidence>
<proteinExistence type="inferred from homology"/>
<dbReference type="AlphaFoldDB" id="V5Z3S6"/>